<dbReference type="EMBL" id="CP002691">
    <property type="protein sequence ID" value="AEE53011.1"/>
    <property type="molecule type" value="Genomic_DNA"/>
</dbReference>
<organism evidence="12 13">
    <name type="scientific">Haliscomenobacter hydrossis (strain ATCC 27775 / DSM 1100 / LMG 10767 / O)</name>
    <dbReference type="NCBI Taxonomy" id="760192"/>
    <lineage>
        <taxon>Bacteria</taxon>
        <taxon>Pseudomonadati</taxon>
        <taxon>Bacteroidota</taxon>
        <taxon>Saprospiria</taxon>
        <taxon>Saprospirales</taxon>
        <taxon>Haliscomenobacteraceae</taxon>
        <taxon>Haliscomenobacter</taxon>
    </lineage>
</organism>
<protein>
    <recommendedName>
        <fullName evidence="4">fructose-bisphosphate aldolase</fullName>
        <ecNumber evidence="4">4.1.2.13</ecNumber>
    </recommendedName>
    <alternativeName>
        <fullName evidence="9">Fructose-1,6-bisphosphate aldolase</fullName>
    </alternativeName>
</protein>
<feature type="binding site" evidence="11">
    <location>
        <position position="204"/>
    </location>
    <ligand>
        <name>Zn(2+)</name>
        <dbReference type="ChEBI" id="CHEBI:29105"/>
        <label>1</label>
        <note>catalytic</note>
    </ligand>
</feature>
<dbReference type="PANTHER" id="PTHR30559:SF0">
    <property type="entry name" value="FRUCTOSE-BISPHOSPHATE ALDOLASE"/>
    <property type="match status" value="1"/>
</dbReference>
<dbReference type="Proteomes" id="UP000008461">
    <property type="component" value="Chromosome"/>
</dbReference>
<feature type="binding site" evidence="11">
    <location>
        <position position="133"/>
    </location>
    <ligand>
        <name>Zn(2+)</name>
        <dbReference type="ChEBI" id="CHEBI:29105"/>
        <label>2</label>
    </ligand>
</feature>
<dbReference type="EC" id="4.1.2.13" evidence="4"/>
<evidence type="ECO:0000256" key="9">
    <source>
        <dbReference type="ARBA" id="ARBA00031804"/>
    </source>
</evidence>
<keyword evidence="6 11" id="KW-0862">Zinc</keyword>
<evidence type="ECO:0000256" key="10">
    <source>
        <dbReference type="PIRSR" id="PIRSR001359-1"/>
    </source>
</evidence>
<dbReference type="Pfam" id="PF01116">
    <property type="entry name" value="F_bP_aldolase"/>
    <property type="match status" value="1"/>
</dbReference>
<feature type="binding site" evidence="11">
    <location>
        <position position="97"/>
    </location>
    <ligand>
        <name>Zn(2+)</name>
        <dbReference type="ChEBI" id="CHEBI:29105"/>
        <label>1</label>
        <note>catalytic</note>
    </ligand>
</feature>
<evidence type="ECO:0000256" key="2">
    <source>
        <dbReference type="ARBA" id="ARBA00004714"/>
    </source>
</evidence>
<dbReference type="InterPro" id="IPR000771">
    <property type="entry name" value="FBA_II"/>
</dbReference>
<keyword evidence="7" id="KW-0324">Glycolysis</keyword>
<evidence type="ECO:0000256" key="6">
    <source>
        <dbReference type="ARBA" id="ARBA00022833"/>
    </source>
</evidence>
<feature type="active site" description="Proton donor" evidence="10">
    <location>
        <position position="96"/>
    </location>
</feature>
<evidence type="ECO:0000256" key="1">
    <source>
        <dbReference type="ARBA" id="ARBA00000441"/>
    </source>
</evidence>
<dbReference type="GO" id="GO:0008270">
    <property type="term" value="F:zinc ion binding"/>
    <property type="evidence" value="ECO:0007669"/>
    <property type="project" value="InterPro"/>
</dbReference>
<evidence type="ECO:0000313" key="12">
    <source>
        <dbReference type="EMBL" id="AEE53011.1"/>
    </source>
</evidence>
<dbReference type="SUPFAM" id="SSF51569">
    <property type="entry name" value="Aldolase"/>
    <property type="match status" value="1"/>
</dbReference>
<evidence type="ECO:0000256" key="8">
    <source>
        <dbReference type="ARBA" id="ARBA00023239"/>
    </source>
</evidence>
<dbReference type="AlphaFoldDB" id="F4L4R3"/>
<dbReference type="GO" id="GO:0006096">
    <property type="term" value="P:glycolytic process"/>
    <property type="evidence" value="ECO:0007669"/>
    <property type="project" value="UniProtKB-KW"/>
</dbReference>
<reference key="2">
    <citation type="submission" date="2011-04" db="EMBL/GenBank/DDBJ databases">
        <title>Complete sequence of chromosome of Haliscomenobacter hydrossis DSM 1100.</title>
        <authorList>
            <consortium name="US DOE Joint Genome Institute (JGI-PGF)"/>
            <person name="Lucas S."/>
            <person name="Han J."/>
            <person name="Lapidus A."/>
            <person name="Bruce D."/>
            <person name="Goodwin L."/>
            <person name="Pitluck S."/>
            <person name="Peters L."/>
            <person name="Kyrpides N."/>
            <person name="Mavromatis K."/>
            <person name="Ivanova N."/>
            <person name="Ovchinnikova G."/>
            <person name="Pagani I."/>
            <person name="Daligault H."/>
            <person name="Detter J.C."/>
            <person name="Han C."/>
            <person name="Land M."/>
            <person name="Hauser L."/>
            <person name="Markowitz V."/>
            <person name="Cheng J.-F."/>
            <person name="Hugenholtz P."/>
            <person name="Woyke T."/>
            <person name="Wu D."/>
            <person name="Verbarg S."/>
            <person name="Frueling A."/>
            <person name="Brambilla E."/>
            <person name="Klenk H.-P."/>
            <person name="Eisen J.A."/>
        </authorList>
    </citation>
    <scope>NUCLEOTIDE SEQUENCE</scope>
    <source>
        <strain>DSM 1100</strain>
    </source>
</reference>
<accession>F4L4R3</accession>
<evidence type="ECO:0000256" key="11">
    <source>
        <dbReference type="PIRSR" id="PIRSR001359-3"/>
    </source>
</evidence>
<dbReference type="eggNOG" id="COG0191">
    <property type="taxonomic scope" value="Bacteria"/>
</dbReference>
<dbReference type="Gene3D" id="3.20.20.70">
    <property type="entry name" value="Aldolase class I"/>
    <property type="match status" value="1"/>
</dbReference>
<comment type="pathway">
    <text evidence="2">Carbohydrate degradation; glycolysis; D-glyceraldehyde 3-phosphate and glycerone phosphate from D-glucose: step 4/4.</text>
</comment>
<reference evidence="12 13" key="1">
    <citation type="journal article" date="2011" name="Stand. Genomic Sci.">
        <title>Complete genome sequence of Haliscomenobacter hydrossis type strain (O).</title>
        <authorList>
            <consortium name="US DOE Joint Genome Institute (JGI-PGF)"/>
            <person name="Daligault H."/>
            <person name="Lapidus A."/>
            <person name="Zeytun A."/>
            <person name="Nolan M."/>
            <person name="Lucas S."/>
            <person name="Del Rio T.G."/>
            <person name="Tice H."/>
            <person name="Cheng J.F."/>
            <person name="Tapia R."/>
            <person name="Han C."/>
            <person name="Goodwin L."/>
            <person name="Pitluck S."/>
            <person name="Liolios K."/>
            <person name="Pagani I."/>
            <person name="Ivanova N."/>
            <person name="Huntemann M."/>
            <person name="Mavromatis K."/>
            <person name="Mikhailova N."/>
            <person name="Pati A."/>
            <person name="Chen A."/>
            <person name="Palaniappan K."/>
            <person name="Land M."/>
            <person name="Hauser L."/>
            <person name="Brambilla E.M."/>
            <person name="Rohde M."/>
            <person name="Verbarg S."/>
            <person name="Goker M."/>
            <person name="Bristow J."/>
            <person name="Eisen J.A."/>
            <person name="Markowitz V."/>
            <person name="Hugenholtz P."/>
            <person name="Kyrpides N.C."/>
            <person name="Klenk H.P."/>
            <person name="Woyke T."/>
        </authorList>
    </citation>
    <scope>NUCLEOTIDE SEQUENCE [LARGE SCALE GENOMIC DNA]</scope>
    <source>
        <strain evidence="13">ATCC 27775 / DSM 1100 / LMG 10767 / O</strain>
    </source>
</reference>
<feature type="binding site" evidence="11">
    <location>
        <position position="240"/>
    </location>
    <ligand>
        <name>Zn(2+)</name>
        <dbReference type="ChEBI" id="CHEBI:29105"/>
        <label>1</label>
        <note>catalytic</note>
    </ligand>
</feature>
<dbReference type="InterPro" id="IPR013785">
    <property type="entry name" value="Aldolase_TIM"/>
</dbReference>
<dbReference type="STRING" id="760192.Halhy_5185"/>
<dbReference type="GO" id="GO:0005829">
    <property type="term" value="C:cytosol"/>
    <property type="evidence" value="ECO:0007669"/>
    <property type="project" value="TreeGrafter"/>
</dbReference>
<proteinExistence type="inferred from homology"/>
<sequence>MLLSPTQSRQLLNHAFEHGYAILAVNADSHAAVSDCLEAALMADAPIIIETSLWQIKSHSYGLGDPILGVARYLADLMILANSKRYRHIPVIYHTDHIKGPETMGILKAAIQGIESGIHGQNLRLTASTISLDASDMSEEENIAHMLQLCQFATEAGVDVTLEMESAVDDRITPAEETEKLIGAVEAQFPGKIALWAPGVGTQHGFTSDDGYAGFQTKTIEDNVRLLQQIAGRNIGIALHGSTGLPNEKLSAAAKCGVTKVNWSSESLYLRSMAAKQYYQLFADKLERKHPEWKNTAMDNGVATFVSAVYVPRVVERMMVLGGEGMAGRFPLFV</sequence>
<keyword evidence="13" id="KW-1185">Reference proteome</keyword>
<evidence type="ECO:0000256" key="3">
    <source>
        <dbReference type="ARBA" id="ARBA00005812"/>
    </source>
</evidence>
<evidence type="ECO:0000256" key="4">
    <source>
        <dbReference type="ARBA" id="ARBA00013068"/>
    </source>
</evidence>
<dbReference type="OrthoDB" id="9803995at2"/>
<evidence type="ECO:0000313" key="13">
    <source>
        <dbReference type="Proteomes" id="UP000008461"/>
    </source>
</evidence>
<feature type="binding site" evidence="11">
    <location>
        <position position="163"/>
    </location>
    <ligand>
        <name>Zn(2+)</name>
        <dbReference type="ChEBI" id="CHEBI:29105"/>
        <label>2</label>
    </ligand>
</feature>
<keyword evidence="8" id="KW-0456">Lyase</keyword>
<keyword evidence="5 11" id="KW-0479">Metal-binding</keyword>
<dbReference type="PIRSF" id="PIRSF001359">
    <property type="entry name" value="F_bP_aldolase_II"/>
    <property type="match status" value="1"/>
</dbReference>
<dbReference type="GO" id="GO:0004332">
    <property type="term" value="F:fructose-bisphosphate aldolase activity"/>
    <property type="evidence" value="ECO:0007669"/>
    <property type="project" value="UniProtKB-EC"/>
</dbReference>
<evidence type="ECO:0000256" key="5">
    <source>
        <dbReference type="ARBA" id="ARBA00022723"/>
    </source>
</evidence>
<dbReference type="PANTHER" id="PTHR30559">
    <property type="entry name" value="FRUCTOSE-BISPHOSPHATE ALDOLASE CLASS 2"/>
    <property type="match status" value="1"/>
</dbReference>
<gene>
    <name evidence="12" type="ordered locus">Halhy_5185</name>
</gene>
<evidence type="ECO:0000256" key="7">
    <source>
        <dbReference type="ARBA" id="ARBA00023152"/>
    </source>
</evidence>
<comment type="catalytic activity">
    <reaction evidence="1">
        <text>beta-D-fructose 1,6-bisphosphate = D-glyceraldehyde 3-phosphate + dihydroxyacetone phosphate</text>
        <dbReference type="Rhea" id="RHEA:14729"/>
        <dbReference type="ChEBI" id="CHEBI:32966"/>
        <dbReference type="ChEBI" id="CHEBI:57642"/>
        <dbReference type="ChEBI" id="CHEBI:59776"/>
        <dbReference type="EC" id="4.1.2.13"/>
    </reaction>
</comment>
<dbReference type="KEGG" id="hhy:Halhy_5185"/>
<dbReference type="RefSeq" id="WP_013767546.1">
    <property type="nucleotide sequence ID" value="NC_015510.1"/>
</dbReference>
<name>F4L4R3_HALH1</name>
<comment type="similarity">
    <text evidence="3">Belongs to the class II fructose-bisphosphate aldolase family.</text>
</comment>
<dbReference type="InterPro" id="IPR006411">
    <property type="entry name" value="Fruct_bisP_bact"/>
</dbReference>
<comment type="cofactor">
    <cofactor evidence="11">
        <name>Zn(2+)</name>
        <dbReference type="ChEBI" id="CHEBI:29105"/>
    </cofactor>
    <text evidence="11">Binds 2 Zn(2+) ions per subunit. One is catalytic and the other provides a structural contribution.</text>
</comment>
<dbReference type="HOGENOM" id="CLU_830973_0_0_10"/>